<dbReference type="RefSeq" id="WP_076197035.1">
    <property type="nucleotide sequence ID" value="NZ_CP019236.1"/>
</dbReference>
<dbReference type="GO" id="GO:0044877">
    <property type="term" value="F:protein-containing complex binding"/>
    <property type="evidence" value="ECO:0007669"/>
    <property type="project" value="TreeGrafter"/>
</dbReference>
<evidence type="ECO:0000313" key="3">
    <source>
        <dbReference type="Proteomes" id="UP000186609"/>
    </source>
</evidence>
<dbReference type="InterPro" id="IPR036291">
    <property type="entry name" value="NAD(P)-bd_dom_sf"/>
</dbReference>
<evidence type="ECO:0000313" key="2">
    <source>
        <dbReference type="EMBL" id="APW36527.1"/>
    </source>
</evidence>
<dbReference type="InterPro" id="IPR051207">
    <property type="entry name" value="ComplexI_NDUFA9_subunit"/>
</dbReference>
<evidence type="ECO:0000259" key="1">
    <source>
        <dbReference type="Pfam" id="PF01370"/>
    </source>
</evidence>
<dbReference type="KEGG" id="rhy:RD110_04325"/>
<accession>A0A1P8JRY2</accession>
<name>A0A1P8JRY2_9BURK</name>
<feature type="domain" description="NAD-dependent epimerase/dehydratase" evidence="1">
    <location>
        <begin position="3"/>
        <end position="195"/>
    </location>
</feature>
<proteinExistence type="predicted"/>
<dbReference type="PANTHER" id="PTHR12126:SF11">
    <property type="entry name" value="NADH DEHYDROGENASE [UBIQUINONE] 1 ALPHA SUBCOMPLEX SUBUNIT 9, MITOCHONDRIAL"/>
    <property type="match status" value="1"/>
</dbReference>
<dbReference type="OrthoDB" id="5292533at2"/>
<dbReference type="AlphaFoldDB" id="A0A1P8JRY2"/>
<keyword evidence="3" id="KW-1185">Reference proteome</keyword>
<gene>
    <name evidence="2" type="ORF">RD110_04325</name>
</gene>
<dbReference type="PANTHER" id="PTHR12126">
    <property type="entry name" value="NADH-UBIQUINONE OXIDOREDUCTASE 39 KDA SUBUNIT-RELATED"/>
    <property type="match status" value="1"/>
</dbReference>
<organism evidence="2 3">
    <name type="scientific">Rhodoferax koreensis</name>
    <dbReference type="NCBI Taxonomy" id="1842727"/>
    <lineage>
        <taxon>Bacteria</taxon>
        <taxon>Pseudomonadati</taxon>
        <taxon>Pseudomonadota</taxon>
        <taxon>Betaproteobacteria</taxon>
        <taxon>Burkholderiales</taxon>
        <taxon>Comamonadaceae</taxon>
        <taxon>Rhodoferax</taxon>
    </lineage>
</organism>
<dbReference type="SUPFAM" id="SSF51735">
    <property type="entry name" value="NAD(P)-binding Rossmann-fold domains"/>
    <property type="match status" value="1"/>
</dbReference>
<dbReference type="Gene3D" id="3.40.50.720">
    <property type="entry name" value="NAD(P)-binding Rossmann-like Domain"/>
    <property type="match status" value="1"/>
</dbReference>
<dbReference type="InterPro" id="IPR001509">
    <property type="entry name" value="Epimerase_deHydtase"/>
</dbReference>
<dbReference type="STRING" id="1842727.RD110_04325"/>
<sequence>MKVMVTGAGGYIGRRVVAALEARGDDVIAAARRPVAGWSWYPFDLGRPSDITLPAGTQLVIHLAADTSGRGMLSPASEIASAQALADQSKAADARLVFVSSQTAREDAPTDYGRTKWRIERIVLEGAGVVVRPGQVYGGAATGLFGTLVGLVRRLPLLPALLPAPSVQPVHVDDLAQAIVAAGAAMAGATVFQVGEPEPVSFTEFLRAIAQHRLRRWRLFVPVPVVLIELARRASFHRVDALERLGSLLALQPMDTRASLDMLGLCLRPLAEGMQRTHRPRRTLLAESRAVLRYVLGTSPRRDLVMRHARAVEAVREAEPLGLPDWALRRPAWLRLLESPSDLELAWRLDSATALAEATPQGAALFLRVGQPTGPARAVLGLSSAVLTEVFWLCVRTVLPRSARQTRNARTPRGRL</sequence>
<protein>
    <recommendedName>
        <fullName evidence="1">NAD-dependent epimerase/dehydratase domain-containing protein</fullName>
    </recommendedName>
</protein>
<dbReference type="Proteomes" id="UP000186609">
    <property type="component" value="Chromosome"/>
</dbReference>
<dbReference type="EMBL" id="CP019236">
    <property type="protein sequence ID" value="APW36527.1"/>
    <property type="molecule type" value="Genomic_DNA"/>
</dbReference>
<dbReference type="Pfam" id="PF01370">
    <property type="entry name" value="Epimerase"/>
    <property type="match status" value="1"/>
</dbReference>
<reference evidence="2 3" key="1">
    <citation type="submission" date="2017-01" db="EMBL/GenBank/DDBJ databases">
        <authorList>
            <person name="Mah S.A."/>
            <person name="Swanson W.J."/>
            <person name="Moy G.W."/>
            <person name="Vacquier V.D."/>
        </authorList>
    </citation>
    <scope>NUCLEOTIDE SEQUENCE [LARGE SCALE GENOMIC DNA]</scope>
    <source>
        <strain evidence="2 3">DCY110</strain>
    </source>
</reference>